<evidence type="ECO:0000313" key="1">
    <source>
        <dbReference type="EMBL" id="MCI61159.1"/>
    </source>
</evidence>
<feature type="non-terminal residue" evidence="1">
    <location>
        <position position="88"/>
    </location>
</feature>
<dbReference type="EMBL" id="LXQA010594596">
    <property type="protein sequence ID" value="MCI61159.1"/>
    <property type="molecule type" value="Genomic_DNA"/>
</dbReference>
<keyword evidence="2" id="KW-1185">Reference proteome</keyword>
<accession>A0A392TJ24</accession>
<evidence type="ECO:0000313" key="2">
    <source>
        <dbReference type="Proteomes" id="UP000265520"/>
    </source>
</evidence>
<organism evidence="1 2">
    <name type="scientific">Trifolium medium</name>
    <dbReference type="NCBI Taxonomy" id="97028"/>
    <lineage>
        <taxon>Eukaryota</taxon>
        <taxon>Viridiplantae</taxon>
        <taxon>Streptophyta</taxon>
        <taxon>Embryophyta</taxon>
        <taxon>Tracheophyta</taxon>
        <taxon>Spermatophyta</taxon>
        <taxon>Magnoliopsida</taxon>
        <taxon>eudicotyledons</taxon>
        <taxon>Gunneridae</taxon>
        <taxon>Pentapetalae</taxon>
        <taxon>rosids</taxon>
        <taxon>fabids</taxon>
        <taxon>Fabales</taxon>
        <taxon>Fabaceae</taxon>
        <taxon>Papilionoideae</taxon>
        <taxon>50 kb inversion clade</taxon>
        <taxon>NPAAA clade</taxon>
        <taxon>Hologalegina</taxon>
        <taxon>IRL clade</taxon>
        <taxon>Trifolieae</taxon>
        <taxon>Trifolium</taxon>
    </lineage>
</organism>
<comment type="caution">
    <text evidence="1">The sequence shown here is derived from an EMBL/GenBank/DDBJ whole genome shotgun (WGS) entry which is preliminary data.</text>
</comment>
<reference evidence="1 2" key="1">
    <citation type="journal article" date="2018" name="Front. Plant Sci.">
        <title>Red Clover (Trifolium pratense) and Zigzag Clover (T. medium) - A Picture of Genomic Similarities and Differences.</title>
        <authorList>
            <person name="Dluhosova J."/>
            <person name="Istvanek J."/>
            <person name="Nedelnik J."/>
            <person name="Repkova J."/>
        </authorList>
    </citation>
    <scope>NUCLEOTIDE SEQUENCE [LARGE SCALE GENOMIC DNA]</scope>
    <source>
        <strain evidence="2">cv. 10/8</strain>
        <tissue evidence="1">Leaf</tissue>
    </source>
</reference>
<name>A0A392TJ24_9FABA</name>
<dbReference type="AlphaFoldDB" id="A0A392TJ24"/>
<sequence>HWVAVKRILRYLKGTGHHGFLLSLASPSTIPALKAFCDADWASDPDAGATPLELPFILVLTLSLGGPRSNLSLLDQAQKLNIGALNMS</sequence>
<proteinExistence type="predicted"/>
<protein>
    <submittedName>
        <fullName evidence="1">Copia protein</fullName>
    </submittedName>
</protein>
<dbReference type="Proteomes" id="UP000265520">
    <property type="component" value="Unassembled WGS sequence"/>
</dbReference>
<feature type="non-terminal residue" evidence="1">
    <location>
        <position position="1"/>
    </location>
</feature>